<protein>
    <recommendedName>
        <fullName evidence="9">Chitin-binding type-2 domain-containing protein</fullName>
    </recommendedName>
</protein>
<evidence type="ECO:0000256" key="5">
    <source>
        <dbReference type="ARBA" id="ARBA00023157"/>
    </source>
</evidence>
<evidence type="ECO:0000256" key="8">
    <source>
        <dbReference type="SAM" id="SignalP"/>
    </source>
</evidence>
<dbReference type="InterPro" id="IPR002557">
    <property type="entry name" value="Chitin-bd_dom"/>
</dbReference>
<dbReference type="InterPro" id="IPR051940">
    <property type="entry name" value="Chitin_bind-dev_reg"/>
</dbReference>
<keyword evidence="5" id="KW-1015">Disulfide bond</keyword>
<keyword evidence="4" id="KW-0677">Repeat</keyword>
<dbReference type="PROSITE" id="PS50940">
    <property type="entry name" value="CHIT_BIND_II"/>
    <property type="match status" value="3"/>
</dbReference>
<keyword evidence="2" id="KW-0147">Chitin-binding</keyword>
<keyword evidence="6" id="KW-0325">Glycoprotein</keyword>
<accession>A0AAW2I9V6</accession>
<dbReference type="GO" id="GO:0008061">
    <property type="term" value="F:chitin binding"/>
    <property type="evidence" value="ECO:0007669"/>
    <property type="project" value="UniProtKB-KW"/>
</dbReference>
<feature type="region of interest" description="Disordered" evidence="7">
    <location>
        <begin position="2143"/>
        <end position="2162"/>
    </location>
</feature>
<dbReference type="SMART" id="SM00636">
    <property type="entry name" value="Glyco_18"/>
    <property type="match status" value="1"/>
</dbReference>
<feature type="compositionally biased region" description="Polar residues" evidence="7">
    <location>
        <begin position="191"/>
        <end position="200"/>
    </location>
</feature>
<evidence type="ECO:0000313" key="10">
    <source>
        <dbReference type="EMBL" id="KAL0278882.1"/>
    </source>
</evidence>
<feature type="domain" description="Chitin-binding type-2" evidence="9">
    <location>
        <begin position="2333"/>
        <end position="2394"/>
    </location>
</feature>
<dbReference type="PANTHER" id="PTHR23301:SF0">
    <property type="entry name" value="CHITIN-BINDING TYPE-2 DOMAIN-CONTAINING PROTEIN-RELATED"/>
    <property type="match status" value="1"/>
</dbReference>
<gene>
    <name evidence="10" type="ORF">PYX00_000564</name>
</gene>
<dbReference type="InterPro" id="IPR001223">
    <property type="entry name" value="Glyco_hydro18_cat"/>
</dbReference>
<reference evidence="10" key="1">
    <citation type="journal article" date="2024" name="Gigascience">
        <title>Chromosome-level genome of the poultry shaft louse Menopon gallinae provides insight into the host-switching and adaptive evolution of parasitic lice.</title>
        <authorList>
            <person name="Xu Y."/>
            <person name="Ma L."/>
            <person name="Liu S."/>
            <person name="Liang Y."/>
            <person name="Liu Q."/>
            <person name="He Z."/>
            <person name="Tian L."/>
            <person name="Duan Y."/>
            <person name="Cai W."/>
            <person name="Li H."/>
            <person name="Song F."/>
        </authorList>
    </citation>
    <scope>NUCLEOTIDE SEQUENCE</scope>
    <source>
        <strain evidence="10">Cailab_2023a</strain>
    </source>
</reference>
<dbReference type="PROSITE" id="PS51257">
    <property type="entry name" value="PROKAR_LIPOPROTEIN"/>
    <property type="match status" value="1"/>
</dbReference>
<dbReference type="InterPro" id="IPR011583">
    <property type="entry name" value="Chitinase_II/V-like_cat"/>
</dbReference>
<dbReference type="PANTHER" id="PTHR23301">
    <property type="entry name" value="CHITIN BINDING PERITROPHIN-A"/>
    <property type="match status" value="1"/>
</dbReference>
<evidence type="ECO:0000256" key="4">
    <source>
        <dbReference type="ARBA" id="ARBA00022737"/>
    </source>
</evidence>
<feature type="domain" description="Chitin-binding type-2" evidence="9">
    <location>
        <begin position="513"/>
        <end position="578"/>
    </location>
</feature>
<proteinExistence type="inferred from homology"/>
<comment type="caution">
    <text evidence="10">The sequence shown here is derived from an EMBL/GenBank/DDBJ whole genome shotgun (WGS) entry which is preliminary data.</text>
</comment>
<dbReference type="InterPro" id="IPR036508">
    <property type="entry name" value="Chitin-bd_dom_sf"/>
</dbReference>
<keyword evidence="3 8" id="KW-0732">Signal</keyword>
<evidence type="ECO:0000256" key="6">
    <source>
        <dbReference type="ARBA" id="ARBA00023180"/>
    </source>
</evidence>
<evidence type="ECO:0000256" key="1">
    <source>
        <dbReference type="ARBA" id="ARBA00009121"/>
    </source>
</evidence>
<evidence type="ECO:0000256" key="3">
    <source>
        <dbReference type="ARBA" id="ARBA00022729"/>
    </source>
</evidence>
<feature type="signal peptide" evidence="8">
    <location>
        <begin position="1"/>
        <end position="21"/>
    </location>
</feature>
<dbReference type="Gene3D" id="2.170.140.10">
    <property type="entry name" value="Chitin binding domain"/>
    <property type="match status" value="3"/>
</dbReference>
<evidence type="ECO:0000256" key="2">
    <source>
        <dbReference type="ARBA" id="ARBA00022669"/>
    </source>
</evidence>
<feature type="compositionally biased region" description="Basic and acidic residues" evidence="7">
    <location>
        <begin position="218"/>
        <end position="237"/>
    </location>
</feature>
<dbReference type="EMBL" id="JARGDH010000001">
    <property type="protein sequence ID" value="KAL0278882.1"/>
    <property type="molecule type" value="Genomic_DNA"/>
</dbReference>
<dbReference type="Gene3D" id="3.20.20.80">
    <property type="entry name" value="Glycosidases"/>
    <property type="match status" value="2"/>
</dbReference>
<dbReference type="SMART" id="SM00494">
    <property type="entry name" value="ChtBD2"/>
    <property type="match status" value="3"/>
</dbReference>
<organism evidence="10">
    <name type="scientific">Menopon gallinae</name>
    <name type="common">poultry shaft louse</name>
    <dbReference type="NCBI Taxonomy" id="328185"/>
    <lineage>
        <taxon>Eukaryota</taxon>
        <taxon>Metazoa</taxon>
        <taxon>Ecdysozoa</taxon>
        <taxon>Arthropoda</taxon>
        <taxon>Hexapoda</taxon>
        <taxon>Insecta</taxon>
        <taxon>Pterygota</taxon>
        <taxon>Neoptera</taxon>
        <taxon>Paraneoptera</taxon>
        <taxon>Psocodea</taxon>
        <taxon>Troctomorpha</taxon>
        <taxon>Phthiraptera</taxon>
        <taxon>Amblycera</taxon>
        <taxon>Menoponidae</taxon>
        <taxon>Menopon</taxon>
    </lineage>
</organism>
<sequence length="2399" mass="260577">MMTRAITSLIGAVLLACLAYGSKCPEQESTTRHVLCYYEGRTPLNNVNLCNCTHVVLTNAVRVSDNYSLGLVEGAKEHLKQIAERKQSLTKIFTITWRDNLEPSLIESENKSRQLINGISDFLGSSGFNGIELNLPFTARDTASKDSITSFVKTLKKTLENSPHVRVKREGYDVSENVQDDITTAPYRTPTIKSVRSAEQGNKKSGGKRRKNYRTSRRREQEDDKEEVTERKVERTERRSRRMRKELRENHGYEPKFLVLVRLPINPEVIAKKFDLKALSKYADMLVVSTHNITDDSERRLTYHPSRLMGLSDMLNADSILDFLSGLGVTKSKIILTLPANILKFDLLDPKKTTPRSPRVGEPKSIDQSQLCKLFSKGNWTVERDDDLTAPYAFSARTWLAYEDKVSVNIKAKYILLRELAGGAIYPIDADTGRDPCNDTSSEVGFLTNTLFKNIMSLDRKPRGLVLESLQQDIHDTSYSTVEAGVHLSEYRIVRVVDHSGAVHVIRKNTKTQFECSRQGYFSHPLGCNKFYRCVKFNQYTDDFTVFEYDCPAGLAFDERWEVCVWPGSLPHGAPCTGSSEIAPVPRSHYQCPNHEGYYADPENCRWFFACLDHARDGVTPLTAYEFRCPFGLVFNEQNLACDWPWNVGSCGNRGFSGVVVEHYGGSSSSLQSATFVNSASHGSNFGAYQGGAASGFAVHQGGASSGFSSHQGSASGFGAYQGGASSGFSSHRGSASGFGSYQGGAASGFASQGGLGSGFAHSSQYNANQRGSSAFGGSVAGSGYIAGHFEDTGDRASFGNLPEHEISGGRILNKGGVILNENVNFHSSFGSGRGSGSFEGAHVNVATATPIVSTVQTATPVPVVSKLKTVDYTPRLSSPRPFSVHVPEVQVNQEIDVPSYVGASTTPRVETYHGANSGNLDSVNTFTVSSDSGIHTQENAAFGEKVNIGIVHDNQNLVASGKQVGIQLSTPSPIDVQAVHSVSGGYEQVSGISASTAGYDNNGIVLDTVKFSPKVYQGQNFASGAVFTGPSSTPAPSVSFQEDFAGKGAVLVTPRPEIHSVQLQKTDFVVSNGSSFAHSPVVHVSTAAPFTVSGGLDQSFGLKQSGLGNAILLEEKVERVVIPRVRPSVAPNLQSVSFNQETVSAKSVVSDSGANFAAAVTPATISVQEFVGPVQLSSPAPFSLRKEIVQQPVVTTPAPALFKAAEYLPPAKETVLVQENVDLFKPAVQSEVVQTVSTPQPAVFKKTGLVGGHLNGGVTVVKPAVQFASTPAPAVFNVAVDQGRVDSGFSVQQQTKFVQPVVQFASTPAPAVFKAAEYLPPVQSSVVVQENVNLYKPAVQTKLVQPVSGVAVQENVNLYTPAVQTKFVQSTPAPAVFSQSEHVSGNFGGRISSVLKQSPAPAVFKGPEYLPPVVDSVVPAVQTQFVQPVVSKPAPAVFKRPSFVSTRVDTVVKPVVQVSTPAPPVFKESEYLAPVQTDILVSTGVQQNFGEKTKIVQPVVSTPAPAVFGVAVDQGRVDVKSNVQTYAQSPVFQDVKFVQSTPAPAVFKGAEYLPPVQSGVVVEEKVNLYKPAVQTKFVQPVSTPAPAVFKGQEFISVQEVKPSVQFVSTPAPTVFKKQEFVTVEDVKPAIQFVSTPAPTVFKRPEFVSVQEVKPSVQFVSTPAPTVFKKQEFVTVEEVKPAVQYVSSPAPSVFKGQEFVTIEEVKPAVQYVSTPAPVFKESAVVKQGPAVSRPVVEQVQFVSTPAPAVFKGPEYLPPVQEQSLELKSNVRQNVQTFSQSPVIQQVKVSQPTPVRQSFNFVPSTPSSFIFEEKQISSQQDIFRSRPKSKQFFQTVIQPQVSYEEVYKAVTTPATVEFKSPSPTPAEIFSYQSTPVVVSTPRTVDVTPKIIQTIQEEKIAVPVERTTAKPYVYEEYVEEVLLQGKEKEAKTVYYENYERTNPVVTTFQKEVIQPVVQQETYQVSSESPLVVNSVAESVDYYPATGAEIDNYSNFEFQKVGKSSAGQVQYKINSNIEIAPPPEEYVLTASPKLVTSTVAPQTTNAYRVRTRPTTTTAKYEYETQSRRGKAGKATIISVGQVDKDELEDDNVESLLEKYSGDFGNVLGRDKFVTKVVHGEERGEFAVGEGGSSTVGYDVSTSRTRGRYKSTYREEEEEDEESGGSASLDLKNLKLKKNKKTVIIVSQVSDANPLLIGKLAGQCSCQSNQIQVRKKAARLSGQSTTTTTTYLPPIGAEVTSENVLDSLAIEAVTPSTENVILIDGSRNAVKPSRFKGRRRPAGRSRYEEISENDVGHALLSPVPAAEIASTVDYSAVNSVEYGSGAVRSLDETLRNGVECERPGLFRHPKYCNKFYACNYDPWKKKYTLHMFNCPIHLSYDSSISACNWPSKGPACSDDHLLI</sequence>
<feature type="compositionally biased region" description="Basic residues" evidence="7">
    <location>
        <begin position="205"/>
        <end position="217"/>
    </location>
</feature>
<evidence type="ECO:0000259" key="9">
    <source>
        <dbReference type="PROSITE" id="PS50940"/>
    </source>
</evidence>
<name>A0AAW2I9V6_9NEOP</name>
<comment type="similarity">
    <text evidence="1">Belongs to the glycosyl hydrolase 18 family. Chitinase class II subfamily.</text>
</comment>
<dbReference type="SUPFAM" id="SSF57625">
    <property type="entry name" value="Invertebrate chitin-binding proteins"/>
    <property type="match status" value="3"/>
</dbReference>
<dbReference type="Pfam" id="PF01607">
    <property type="entry name" value="CBM_14"/>
    <property type="match status" value="3"/>
</dbReference>
<dbReference type="SUPFAM" id="SSF51445">
    <property type="entry name" value="(Trans)glycosidases"/>
    <property type="match status" value="2"/>
</dbReference>
<dbReference type="InterPro" id="IPR017853">
    <property type="entry name" value="GH"/>
</dbReference>
<feature type="chain" id="PRO_5043587519" description="Chitin-binding type-2 domain-containing protein" evidence="8">
    <location>
        <begin position="22"/>
        <end position="2399"/>
    </location>
</feature>
<feature type="domain" description="Chitin-binding type-2" evidence="9">
    <location>
        <begin position="589"/>
        <end position="653"/>
    </location>
</feature>
<dbReference type="GO" id="GO:0005576">
    <property type="term" value="C:extracellular region"/>
    <property type="evidence" value="ECO:0007669"/>
    <property type="project" value="InterPro"/>
</dbReference>
<dbReference type="Pfam" id="PF00704">
    <property type="entry name" value="Glyco_hydro_18"/>
    <property type="match status" value="1"/>
</dbReference>
<evidence type="ECO:0000256" key="7">
    <source>
        <dbReference type="SAM" id="MobiDB-lite"/>
    </source>
</evidence>
<dbReference type="GO" id="GO:0005975">
    <property type="term" value="P:carbohydrate metabolic process"/>
    <property type="evidence" value="ECO:0007669"/>
    <property type="project" value="InterPro"/>
</dbReference>
<feature type="region of interest" description="Disordered" evidence="7">
    <location>
        <begin position="179"/>
        <end position="241"/>
    </location>
</feature>